<dbReference type="PROSITE" id="PS50043">
    <property type="entry name" value="HTH_LUXR_2"/>
    <property type="match status" value="1"/>
</dbReference>
<feature type="domain" description="HTH luxR-type" evidence="7">
    <location>
        <begin position="237"/>
        <end position="302"/>
    </location>
</feature>
<dbReference type="Gene3D" id="3.40.50.2300">
    <property type="match status" value="1"/>
</dbReference>
<evidence type="ECO:0000256" key="3">
    <source>
        <dbReference type="ARBA" id="ARBA00023015"/>
    </source>
</evidence>
<keyword evidence="3" id="KW-0805">Transcription regulation</keyword>
<dbReference type="SMART" id="SM00421">
    <property type="entry name" value="HTH_LUXR"/>
    <property type="match status" value="1"/>
</dbReference>
<dbReference type="InterPro" id="IPR016032">
    <property type="entry name" value="Sig_transdc_resp-reg_C-effctor"/>
</dbReference>
<keyword evidence="1 6" id="KW-0597">Phosphoprotein</keyword>
<dbReference type="Gene3D" id="1.10.10.10">
    <property type="entry name" value="Winged helix-like DNA-binding domain superfamily/Winged helix DNA-binding domain"/>
    <property type="match status" value="1"/>
</dbReference>
<comment type="caution">
    <text evidence="9">The sequence shown here is derived from an EMBL/GenBank/DDBJ whole genome shotgun (WGS) entry which is preliminary data.</text>
</comment>
<keyword evidence="5" id="KW-0804">Transcription</keyword>
<dbReference type="InterPro" id="IPR000792">
    <property type="entry name" value="Tscrpt_reg_LuxR_C"/>
</dbReference>
<evidence type="ECO:0000256" key="1">
    <source>
        <dbReference type="ARBA" id="ARBA00022553"/>
    </source>
</evidence>
<reference evidence="9 10" key="1">
    <citation type="submission" date="2019-03" db="EMBL/GenBank/DDBJ databases">
        <title>Genomic Encyclopedia of Type Strains, Phase IV (KMG-IV): sequencing the most valuable type-strain genomes for metagenomic binning, comparative biology and taxonomic classification.</title>
        <authorList>
            <person name="Goeker M."/>
        </authorList>
    </citation>
    <scope>NUCLEOTIDE SEQUENCE [LARGE SCALE GENOMIC DNA]</scope>
    <source>
        <strain evidence="9 10">DSM 102969</strain>
    </source>
</reference>
<dbReference type="AlphaFoldDB" id="A0A4R6R9R7"/>
<evidence type="ECO:0000256" key="6">
    <source>
        <dbReference type="PROSITE-ProRule" id="PRU00169"/>
    </source>
</evidence>
<dbReference type="SUPFAM" id="SSF52172">
    <property type="entry name" value="CheY-like"/>
    <property type="match status" value="1"/>
</dbReference>
<dbReference type="GO" id="GO:0006355">
    <property type="term" value="P:regulation of DNA-templated transcription"/>
    <property type="evidence" value="ECO:0007669"/>
    <property type="project" value="InterPro"/>
</dbReference>
<evidence type="ECO:0000313" key="9">
    <source>
        <dbReference type="EMBL" id="TDP82357.1"/>
    </source>
</evidence>
<proteinExistence type="predicted"/>
<dbReference type="SUPFAM" id="SSF46894">
    <property type="entry name" value="C-terminal effector domain of the bipartite response regulators"/>
    <property type="match status" value="1"/>
</dbReference>
<dbReference type="Pfam" id="PF00072">
    <property type="entry name" value="Response_reg"/>
    <property type="match status" value="1"/>
</dbReference>
<keyword evidence="4" id="KW-0238">DNA-binding</keyword>
<dbReference type="PANTHER" id="PTHR48111:SF1">
    <property type="entry name" value="TWO-COMPONENT RESPONSE REGULATOR ORR33"/>
    <property type="match status" value="1"/>
</dbReference>
<evidence type="ECO:0000256" key="2">
    <source>
        <dbReference type="ARBA" id="ARBA00023012"/>
    </source>
</evidence>
<evidence type="ECO:0000313" key="10">
    <source>
        <dbReference type="Proteomes" id="UP000294547"/>
    </source>
</evidence>
<dbReference type="PANTHER" id="PTHR48111">
    <property type="entry name" value="REGULATOR OF RPOS"/>
    <property type="match status" value="1"/>
</dbReference>
<organism evidence="9 10">
    <name type="scientific">Oharaeibacter diazotrophicus</name>
    <dbReference type="NCBI Taxonomy" id="1920512"/>
    <lineage>
        <taxon>Bacteria</taxon>
        <taxon>Pseudomonadati</taxon>
        <taxon>Pseudomonadota</taxon>
        <taxon>Alphaproteobacteria</taxon>
        <taxon>Hyphomicrobiales</taxon>
        <taxon>Pleomorphomonadaceae</taxon>
        <taxon>Oharaeibacter</taxon>
    </lineage>
</organism>
<dbReference type="RefSeq" id="WP_126539488.1">
    <property type="nucleotide sequence ID" value="NZ_BSPM01000007.1"/>
</dbReference>
<dbReference type="InterPro" id="IPR039420">
    <property type="entry name" value="WalR-like"/>
</dbReference>
<feature type="domain" description="Response regulatory" evidence="8">
    <location>
        <begin position="11"/>
        <end position="126"/>
    </location>
</feature>
<accession>A0A4R6R9R7</accession>
<keyword evidence="10" id="KW-1185">Reference proteome</keyword>
<dbReference type="InterPro" id="IPR036388">
    <property type="entry name" value="WH-like_DNA-bd_sf"/>
</dbReference>
<dbReference type="GO" id="GO:0000156">
    <property type="term" value="F:phosphorelay response regulator activity"/>
    <property type="evidence" value="ECO:0007669"/>
    <property type="project" value="TreeGrafter"/>
</dbReference>
<dbReference type="GO" id="GO:0005829">
    <property type="term" value="C:cytosol"/>
    <property type="evidence" value="ECO:0007669"/>
    <property type="project" value="TreeGrafter"/>
</dbReference>
<dbReference type="GO" id="GO:0032993">
    <property type="term" value="C:protein-DNA complex"/>
    <property type="evidence" value="ECO:0007669"/>
    <property type="project" value="TreeGrafter"/>
</dbReference>
<protein>
    <submittedName>
        <fullName evidence="9">LuxR family two component transcriptional regulator</fullName>
    </submittedName>
</protein>
<evidence type="ECO:0000256" key="5">
    <source>
        <dbReference type="ARBA" id="ARBA00023163"/>
    </source>
</evidence>
<name>A0A4R6R9R7_9HYPH</name>
<dbReference type="CDD" id="cd06170">
    <property type="entry name" value="LuxR_C_like"/>
    <property type="match status" value="1"/>
</dbReference>
<dbReference type="GO" id="GO:0000976">
    <property type="term" value="F:transcription cis-regulatory region binding"/>
    <property type="evidence" value="ECO:0007669"/>
    <property type="project" value="TreeGrafter"/>
</dbReference>
<dbReference type="PROSITE" id="PS50110">
    <property type="entry name" value="RESPONSE_REGULATORY"/>
    <property type="match status" value="1"/>
</dbReference>
<dbReference type="InterPro" id="IPR001789">
    <property type="entry name" value="Sig_transdc_resp-reg_receiver"/>
</dbReference>
<dbReference type="OrthoDB" id="5292887at2"/>
<dbReference type="EMBL" id="SNXY01000010">
    <property type="protein sequence ID" value="TDP82357.1"/>
    <property type="molecule type" value="Genomic_DNA"/>
</dbReference>
<evidence type="ECO:0000256" key="4">
    <source>
        <dbReference type="ARBA" id="ARBA00023125"/>
    </source>
</evidence>
<evidence type="ECO:0000259" key="8">
    <source>
        <dbReference type="PROSITE" id="PS50110"/>
    </source>
</evidence>
<evidence type="ECO:0000259" key="7">
    <source>
        <dbReference type="PROSITE" id="PS50043"/>
    </source>
</evidence>
<dbReference type="SMART" id="SM00448">
    <property type="entry name" value="REC"/>
    <property type="match status" value="1"/>
</dbReference>
<sequence length="305" mass="32324">MAPDAKPRRDVVLVVDDSPQTLRLLTDAIDEAGAMVLVALGGEEALELVEQITPDVVLLDAVMPGIDGFETCRRLKKSRAADVPVIFMTGLTEPEHIVEGFAAGGVDYVTKPIVIDAMLARIRAHLANARAARSARDALDTTGRHLLAVEDGGRVLWTTPQAGRLIGASLEETADGSLLPEPARRWLAASLAGGDGGGFELAVPDGPKLALSLVGRVGGGEVLLRLSGDDGDGRIFLLKERFQLTNREAEVLFWISHGKANRDIGEILGLSPRTVNKHLEVIYQKLGVESRSAAAVAALRALGDG</sequence>
<dbReference type="Pfam" id="PF00196">
    <property type="entry name" value="GerE"/>
    <property type="match status" value="1"/>
</dbReference>
<feature type="modified residue" description="4-aspartylphosphate" evidence="6">
    <location>
        <position position="60"/>
    </location>
</feature>
<gene>
    <name evidence="9" type="ORF">EDD54_3624</name>
</gene>
<dbReference type="PRINTS" id="PR00038">
    <property type="entry name" value="HTHLUXR"/>
</dbReference>
<dbReference type="InterPro" id="IPR011006">
    <property type="entry name" value="CheY-like_superfamily"/>
</dbReference>
<keyword evidence="2" id="KW-0902">Two-component regulatory system</keyword>
<dbReference type="Proteomes" id="UP000294547">
    <property type="component" value="Unassembled WGS sequence"/>
</dbReference>